<name>J9G0H9_9ZZZZ</name>
<proteinExistence type="predicted"/>
<sequence>MWITHQGLHLLWTSIDKNQIPQQRFGHFLHLSVYSLTSVVEGMKKVQSVSMNQLLGWNITSVRNAKYIPLFLNIRDIVYRHPIPDYSRNGGRVGSNSDAIETRVSCLRMSASDNARK</sequence>
<evidence type="ECO:0000313" key="1">
    <source>
        <dbReference type="EMBL" id="EJX00344.1"/>
    </source>
</evidence>
<dbReference type="AlphaFoldDB" id="J9G0H9"/>
<gene>
    <name evidence="1" type="ORF">EVA_11550</name>
</gene>
<comment type="caution">
    <text evidence="1">The sequence shown here is derived from an EMBL/GenBank/DDBJ whole genome shotgun (WGS) entry which is preliminary data.</text>
</comment>
<dbReference type="EMBL" id="AMCI01003424">
    <property type="protein sequence ID" value="EJX00344.1"/>
    <property type="molecule type" value="Genomic_DNA"/>
</dbReference>
<protein>
    <submittedName>
        <fullName evidence="1">Uncharacterized protein</fullName>
    </submittedName>
</protein>
<reference evidence="1" key="1">
    <citation type="journal article" date="2012" name="PLoS ONE">
        <title>Gene sets for utilization of primary and secondary nutrition supplies in the distal gut of endangered iberian lynx.</title>
        <authorList>
            <person name="Alcaide M."/>
            <person name="Messina E."/>
            <person name="Richter M."/>
            <person name="Bargiela R."/>
            <person name="Peplies J."/>
            <person name="Huws S.A."/>
            <person name="Newbold C.J."/>
            <person name="Golyshin P.N."/>
            <person name="Simon M.A."/>
            <person name="Lopez G."/>
            <person name="Yakimov M.M."/>
            <person name="Ferrer M."/>
        </authorList>
    </citation>
    <scope>NUCLEOTIDE SEQUENCE</scope>
</reference>
<accession>J9G0H9</accession>
<organism evidence="1">
    <name type="scientific">gut metagenome</name>
    <dbReference type="NCBI Taxonomy" id="749906"/>
    <lineage>
        <taxon>unclassified sequences</taxon>
        <taxon>metagenomes</taxon>
        <taxon>organismal metagenomes</taxon>
    </lineage>
</organism>